<dbReference type="InterPro" id="IPR051159">
    <property type="entry name" value="Hexapeptide_acetyltransf"/>
</dbReference>
<keyword evidence="2" id="KW-0677">Repeat</keyword>
<protein>
    <submittedName>
        <fullName evidence="4">Hexapeptide repeat of succinyl-transferase</fullName>
    </submittedName>
</protein>
<evidence type="ECO:0000313" key="4">
    <source>
        <dbReference type="EMBL" id="SHN60772.1"/>
    </source>
</evidence>
<gene>
    <name evidence="4" type="ORF">SAMN05444170_0036</name>
</gene>
<dbReference type="InterPro" id="IPR018357">
    <property type="entry name" value="Hexapep_transf_CS"/>
</dbReference>
<dbReference type="Proteomes" id="UP000184096">
    <property type="component" value="Chromosome I"/>
</dbReference>
<dbReference type="PANTHER" id="PTHR23416:SF78">
    <property type="entry name" value="LIPOPOLYSACCHARIDE BIOSYNTHESIS O-ACETYL TRANSFERASE WBBJ-RELATED"/>
    <property type="match status" value="1"/>
</dbReference>
<dbReference type="SUPFAM" id="SSF51161">
    <property type="entry name" value="Trimeric LpxA-like enzymes"/>
    <property type="match status" value="1"/>
</dbReference>
<evidence type="ECO:0000256" key="1">
    <source>
        <dbReference type="ARBA" id="ARBA00022679"/>
    </source>
</evidence>
<evidence type="ECO:0000256" key="3">
    <source>
        <dbReference type="ARBA" id="ARBA00023315"/>
    </source>
</evidence>
<dbReference type="Gene3D" id="2.160.10.10">
    <property type="entry name" value="Hexapeptide repeat proteins"/>
    <property type="match status" value="1"/>
</dbReference>
<dbReference type="GO" id="GO:0016746">
    <property type="term" value="F:acyltransferase activity"/>
    <property type="evidence" value="ECO:0007669"/>
    <property type="project" value="UniProtKB-KW"/>
</dbReference>
<dbReference type="InterPro" id="IPR011004">
    <property type="entry name" value="Trimer_LpxA-like_sf"/>
</dbReference>
<dbReference type="InterPro" id="IPR001451">
    <property type="entry name" value="Hexapep"/>
</dbReference>
<evidence type="ECO:0000256" key="2">
    <source>
        <dbReference type="ARBA" id="ARBA00022737"/>
    </source>
</evidence>
<dbReference type="AlphaFoldDB" id="A0A1M7SQQ1"/>
<organism evidence="4 5">
    <name type="scientific">Bradyrhizobium erythrophlei</name>
    <dbReference type="NCBI Taxonomy" id="1437360"/>
    <lineage>
        <taxon>Bacteria</taxon>
        <taxon>Pseudomonadati</taxon>
        <taxon>Pseudomonadota</taxon>
        <taxon>Alphaproteobacteria</taxon>
        <taxon>Hyphomicrobiales</taxon>
        <taxon>Nitrobacteraceae</taxon>
        <taxon>Bradyrhizobium</taxon>
    </lineage>
</organism>
<proteinExistence type="predicted"/>
<evidence type="ECO:0000313" key="5">
    <source>
        <dbReference type="Proteomes" id="UP000184096"/>
    </source>
</evidence>
<dbReference type="RefSeq" id="WP_072815725.1">
    <property type="nucleotide sequence ID" value="NZ_LT670849.1"/>
</dbReference>
<keyword evidence="5" id="KW-1185">Reference proteome</keyword>
<dbReference type="PROSITE" id="PS00101">
    <property type="entry name" value="HEXAPEP_TRANSFERASES"/>
    <property type="match status" value="1"/>
</dbReference>
<dbReference type="CDD" id="cd04647">
    <property type="entry name" value="LbH_MAT_like"/>
    <property type="match status" value="1"/>
</dbReference>
<reference evidence="5" key="1">
    <citation type="submission" date="2016-11" db="EMBL/GenBank/DDBJ databases">
        <authorList>
            <person name="Varghese N."/>
            <person name="Submissions S."/>
        </authorList>
    </citation>
    <scope>NUCLEOTIDE SEQUENCE [LARGE SCALE GENOMIC DNA]</scope>
    <source>
        <strain evidence="5">GAS401</strain>
    </source>
</reference>
<keyword evidence="1 4" id="KW-0808">Transferase</keyword>
<dbReference type="Pfam" id="PF14602">
    <property type="entry name" value="Hexapep_2"/>
    <property type="match status" value="1"/>
</dbReference>
<dbReference type="PANTHER" id="PTHR23416">
    <property type="entry name" value="SIALIC ACID SYNTHASE-RELATED"/>
    <property type="match status" value="1"/>
</dbReference>
<dbReference type="EMBL" id="LT670849">
    <property type="protein sequence ID" value="SHN60772.1"/>
    <property type="molecule type" value="Genomic_DNA"/>
</dbReference>
<name>A0A1M7SQQ1_9BRAD</name>
<dbReference type="OrthoDB" id="9815592at2"/>
<keyword evidence="3" id="KW-0012">Acyltransferase</keyword>
<sequence length="212" mass="22915">MRSVVGTRALFQKFIQVICDRRLAAALINAQFRIRAKARVPISVRLFGRIRFKGDGRVEFGQSITLVGDVVPLEFVAHPGARISIGDHTFINYGSSISAYKHVEIGRHCLLGHYTLIVDRNEHPLQQHELAPPAVPVIIGDHVWIGSRVIILPGISIGNGAVIGAGSVVTRDVPANCLVVGNPARIVRRFATGERDDVACSSVSNVSGRANS</sequence>
<accession>A0A1M7SQQ1</accession>